<keyword evidence="1" id="KW-1133">Transmembrane helix</keyword>
<dbReference type="InterPro" id="IPR000994">
    <property type="entry name" value="Pept_M24"/>
</dbReference>
<name>A0AAI9TH65_PENTH</name>
<evidence type="ECO:0000259" key="2">
    <source>
        <dbReference type="Pfam" id="PF00557"/>
    </source>
</evidence>
<dbReference type="AlphaFoldDB" id="A0AAI9TH65"/>
<reference evidence="3" key="1">
    <citation type="submission" date="2015-06" db="EMBL/GenBank/DDBJ databases">
        <authorList>
            <person name="Nguyen H."/>
        </authorList>
    </citation>
    <scope>NUCLEOTIDE SEQUENCE</scope>
    <source>
        <strain evidence="3">DAOM 180753</strain>
    </source>
</reference>
<organism evidence="3 4">
    <name type="scientific">Penicillium thymicola</name>
    <dbReference type="NCBI Taxonomy" id="293382"/>
    <lineage>
        <taxon>Eukaryota</taxon>
        <taxon>Fungi</taxon>
        <taxon>Dikarya</taxon>
        <taxon>Ascomycota</taxon>
        <taxon>Pezizomycotina</taxon>
        <taxon>Eurotiomycetes</taxon>
        <taxon>Eurotiomycetidae</taxon>
        <taxon>Eurotiales</taxon>
        <taxon>Aspergillaceae</taxon>
        <taxon>Penicillium</taxon>
    </lineage>
</organism>
<sequence>MSIMHDDTRIANLRDAQTKAEALFRNIERRIIRAGISEKVLSREVYDFGEREFGIKKYWHKRIVRSGPNTILPYADNPPDRIIQVDDILIVDLGPVFESYEADFARTFVLGNDPLKIKLRDDLEPIWNTVREYFLDNIHISGEQLYTVAAREATKRGWEFGAPLAGHLIGNFPHERIPKDQINLYITKGNDKPMNSLGTDGHRRHWILEIYLHDHEHKIGGFFEQLLTDDDRYVFSELPSVDVQRLNALSVVYHVGLLILCLAVLLLAVYMWKVLNKKVSVLY</sequence>
<dbReference type="InterPro" id="IPR050659">
    <property type="entry name" value="Peptidase_M24B"/>
</dbReference>
<gene>
    <name evidence="3" type="ORF">VN97_g6993</name>
</gene>
<dbReference type="PANTHER" id="PTHR46112:SF2">
    <property type="entry name" value="XAA-PRO AMINOPEPTIDASE P-RELATED"/>
    <property type="match status" value="1"/>
</dbReference>
<feature type="domain" description="Peptidase M24" evidence="2">
    <location>
        <begin position="12"/>
        <end position="179"/>
    </location>
</feature>
<keyword evidence="1" id="KW-0812">Transmembrane</keyword>
<dbReference type="Gene3D" id="3.90.230.10">
    <property type="entry name" value="Creatinase/methionine aminopeptidase superfamily"/>
    <property type="match status" value="1"/>
</dbReference>
<evidence type="ECO:0000256" key="1">
    <source>
        <dbReference type="SAM" id="Phobius"/>
    </source>
</evidence>
<dbReference type="PANTHER" id="PTHR46112">
    <property type="entry name" value="AMINOPEPTIDASE"/>
    <property type="match status" value="1"/>
</dbReference>
<keyword evidence="4" id="KW-1185">Reference proteome</keyword>
<dbReference type="SUPFAM" id="SSF55920">
    <property type="entry name" value="Creatinase/aminopeptidase"/>
    <property type="match status" value="1"/>
</dbReference>
<dbReference type="InterPro" id="IPR036005">
    <property type="entry name" value="Creatinase/aminopeptidase-like"/>
</dbReference>
<dbReference type="Proteomes" id="UP001227192">
    <property type="component" value="Unassembled WGS sequence"/>
</dbReference>
<keyword evidence="1" id="KW-0472">Membrane</keyword>
<dbReference type="Pfam" id="PF00557">
    <property type="entry name" value="Peptidase_M24"/>
    <property type="match status" value="1"/>
</dbReference>
<reference evidence="3" key="2">
    <citation type="journal article" date="2016" name="Fungal Biol.">
        <title>Ochratoxin A production by Penicillium thymicola.</title>
        <authorList>
            <person name="Nguyen H.D.T."/>
            <person name="McMullin D.R."/>
            <person name="Ponomareva E."/>
            <person name="Riley R."/>
            <person name="Pomraning K.R."/>
            <person name="Baker S.E."/>
            <person name="Seifert K.A."/>
        </authorList>
    </citation>
    <scope>NUCLEOTIDE SEQUENCE</scope>
    <source>
        <strain evidence="3">DAOM 180753</strain>
    </source>
</reference>
<comment type="caution">
    <text evidence="3">The sequence shown here is derived from an EMBL/GenBank/DDBJ whole genome shotgun (WGS) entry which is preliminary data.</text>
</comment>
<accession>A0AAI9TH65</accession>
<proteinExistence type="predicted"/>
<feature type="transmembrane region" description="Helical" evidence="1">
    <location>
        <begin position="251"/>
        <end position="272"/>
    </location>
</feature>
<protein>
    <recommendedName>
        <fullName evidence="2">Peptidase M24 domain-containing protein</fullName>
    </recommendedName>
</protein>
<evidence type="ECO:0000313" key="3">
    <source>
        <dbReference type="EMBL" id="KAJ9486349.1"/>
    </source>
</evidence>
<evidence type="ECO:0000313" key="4">
    <source>
        <dbReference type="Proteomes" id="UP001227192"/>
    </source>
</evidence>
<dbReference type="CDD" id="cd01066">
    <property type="entry name" value="APP_MetAP"/>
    <property type="match status" value="1"/>
</dbReference>
<dbReference type="EMBL" id="LACB01000214">
    <property type="protein sequence ID" value="KAJ9486349.1"/>
    <property type="molecule type" value="Genomic_DNA"/>
</dbReference>